<comment type="caution">
    <text evidence="2">The sequence shown here is derived from an EMBL/GenBank/DDBJ whole genome shotgun (WGS) entry which is preliminary data.</text>
</comment>
<organism evidence="2 3">
    <name type="scientific">Rhodoplanes tepidamans</name>
    <name type="common">Rhodoplanes cryptolactis</name>
    <dbReference type="NCBI Taxonomy" id="200616"/>
    <lineage>
        <taxon>Bacteria</taxon>
        <taxon>Pseudomonadati</taxon>
        <taxon>Pseudomonadota</taxon>
        <taxon>Alphaproteobacteria</taxon>
        <taxon>Hyphomicrobiales</taxon>
        <taxon>Nitrobacteraceae</taxon>
        <taxon>Rhodoplanes</taxon>
    </lineage>
</organism>
<protein>
    <recommendedName>
        <fullName evidence="4">CMP/dCMP-type deaminase domain-containing protein</fullName>
    </recommendedName>
</protein>
<evidence type="ECO:0000313" key="3">
    <source>
        <dbReference type="Proteomes" id="UP001165652"/>
    </source>
</evidence>
<dbReference type="Proteomes" id="UP001165652">
    <property type="component" value="Unassembled WGS sequence"/>
</dbReference>
<accession>A0ABT5J7N7</accession>
<keyword evidence="3" id="KW-1185">Reference proteome</keyword>
<name>A0ABT5J7N7_RHOTP</name>
<evidence type="ECO:0000313" key="2">
    <source>
        <dbReference type="EMBL" id="MDC7785672.1"/>
    </source>
</evidence>
<reference evidence="2" key="2">
    <citation type="submission" date="2023-02" db="EMBL/GenBank/DDBJ databases">
        <authorList>
            <person name="Rayyan A."/>
            <person name="Meyer T."/>
            <person name="Kyndt J.A."/>
        </authorList>
    </citation>
    <scope>NUCLEOTIDE SEQUENCE</scope>
    <source>
        <strain evidence="2">DSM 9987</strain>
    </source>
</reference>
<proteinExistence type="predicted"/>
<feature type="region of interest" description="Disordered" evidence="1">
    <location>
        <begin position="69"/>
        <end position="108"/>
    </location>
</feature>
<dbReference type="RefSeq" id="WP_272776517.1">
    <property type="nucleotide sequence ID" value="NZ_JAQQLI010000009.1"/>
</dbReference>
<evidence type="ECO:0008006" key="4">
    <source>
        <dbReference type="Google" id="ProtNLM"/>
    </source>
</evidence>
<evidence type="ECO:0000256" key="1">
    <source>
        <dbReference type="SAM" id="MobiDB-lite"/>
    </source>
</evidence>
<dbReference type="EMBL" id="JAQQLI010000009">
    <property type="protein sequence ID" value="MDC7785672.1"/>
    <property type="molecule type" value="Genomic_DNA"/>
</dbReference>
<reference evidence="2" key="1">
    <citation type="journal article" date="2023" name="Microbiol Resour">
        <title>Genome Sequences of Rhodoplanes serenus and Two Thermotolerant Strains, Rhodoplanes tepidamans and 'Rhodoplanes cryptolactis,' Further Refine the Genus.</title>
        <authorList>
            <person name="Rayyan A.A."/>
            <person name="Kyndt J.A."/>
        </authorList>
    </citation>
    <scope>NUCLEOTIDE SEQUENCE</scope>
    <source>
        <strain evidence="2">DSM 9987</strain>
    </source>
</reference>
<sequence>MATSPDLASQILRYKSLVAAERVLLGLAELLPPGPRQRAEWLRIKSNLAFRRFQLALVEYVAGEQKAGYNPEQPRVPAGNPDGGQWTRVAGPYSGRGPTRLGANFPGSTYGQQIRLDQAMSRAQSAIAQVRRLDPTWQPSTQSLSSPGSIEAAIRHADARATEAEARYEQLRSGMGGNFGPPLGQTEAQVSSPRSFDPGAWIDVYRSVNNMPNLFGQSAWPLDRGTVAVAEVNGLLYFGTNSGAPTCTRVDETAAIRMRDMLITTYPKIMSSAQIGQIPNNSLFHAEATILLRASRDFSGSLDETAIQVFVDRDLCFSCRRALPVLGLELGNPRVTYVERSSGRRSEMWNGRWLTWRE</sequence>
<gene>
    <name evidence="2" type="ORF">PQJ73_08260</name>
</gene>